<dbReference type="InterPro" id="IPR012338">
    <property type="entry name" value="Beta-lactam/transpept-like"/>
</dbReference>
<protein>
    <submittedName>
        <fullName evidence="1">Secreted peptidase</fullName>
    </submittedName>
</protein>
<dbReference type="Proteomes" id="UP000092598">
    <property type="component" value="Chromosome"/>
</dbReference>
<dbReference type="STRING" id="1915.SLINC_2668"/>
<dbReference type="EMBL" id="CP016438">
    <property type="protein sequence ID" value="ANS64892.1"/>
    <property type="molecule type" value="Genomic_DNA"/>
</dbReference>
<dbReference type="SUPFAM" id="SSF56601">
    <property type="entry name" value="beta-lactamase/transpeptidase-like"/>
    <property type="match status" value="1"/>
</dbReference>
<proteinExistence type="predicted"/>
<dbReference type="Pfam" id="PF00144">
    <property type="entry name" value="Beta-lactamase"/>
    <property type="match status" value="1"/>
</dbReference>
<dbReference type="InterPro" id="IPR050491">
    <property type="entry name" value="AmpC-like"/>
</dbReference>
<accession>A0A1B1M912</accession>
<dbReference type="PROSITE" id="PS51318">
    <property type="entry name" value="TAT"/>
    <property type="match status" value="1"/>
</dbReference>
<evidence type="ECO:0000313" key="2">
    <source>
        <dbReference type="Proteomes" id="UP000092598"/>
    </source>
</evidence>
<dbReference type="PANTHER" id="PTHR46825:SF7">
    <property type="entry name" value="D-ALANYL-D-ALANINE CARBOXYPEPTIDASE"/>
    <property type="match status" value="1"/>
</dbReference>
<dbReference type="InterPro" id="IPR006311">
    <property type="entry name" value="TAT_signal"/>
</dbReference>
<dbReference type="KEGG" id="sls:SLINC_2668"/>
<evidence type="ECO:0000313" key="1">
    <source>
        <dbReference type="EMBL" id="ANS64892.1"/>
    </source>
</evidence>
<reference evidence="1 2" key="1">
    <citation type="submission" date="2016-07" db="EMBL/GenBank/DDBJ databases">
        <title>Enhancement of antibiotic productionsby engineered nitrateutilization in actinobacteria.</title>
        <authorList>
            <person name="Meng S.C."/>
        </authorList>
    </citation>
    <scope>NUCLEOTIDE SEQUENCE [LARGE SCALE GENOMIC DNA]</scope>
    <source>
        <strain evidence="1 2">NRRL 2936</strain>
    </source>
</reference>
<dbReference type="AlphaFoldDB" id="A0A1B1M912"/>
<sequence>MCRGHPGAVGGHPGWAGHGGDSTIGLMTSQAPLPLSRRTLVRAFAAGAVLAVAAGGTASAASAAAPTTAEATAAPLLDTRALQAAISDLDHPHATSAQLYAFHGTERWYGTAGVAELGTGRAPRPGDRFRAGSVTKAFVATVVLQLWREGRLKLDAPLARYLPGLLPDDFGRRITVAHLLHHTSGLPDHQGIPDTSTPEGVLRHRFDRWTPREWVRTATHGPLKFAPGTKQEYRGINYVLLALVVEEVTGRPYREVITERVLRPLGLSRTLTPGQDPRLHGPHVHGYLRMTDGSLEDITVYNTSSSWGEGDLVCTVDDLVRFQQALFNGELLPPEAMDKLCSLPPDDVRMLDGGPARYGMGLQTVTVNGVTFWGKTGEVYGYRTRVFSTRDTRDARDRRLGFVLSYTPTPLTTPEQMVARVATALTS</sequence>
<name>A0A1B1M912_STRLN</name>
<gene>
    <name evidence="1" type="ORF">SLINC_2668</name>
</gene>
<dbReference type="PATRIC" id="fig|1915.4.peg.2946"/>
<organism evidence="1 2">
    <name type="scientific">Streptomyces lincolnensis</name>
    <dbReference type="NCBI Taxonomy" id="1915"/>
    <lineage>
        <taxon>Bacteria</taxon>
        <taxon>Bacillati</taxon>
        <taxon>Actinomycetota</taxon>
        <taxon>Actinomycetes</taxon>
        <taxon>Kitasatosporales</taxon>
        <taxon>Streptomycetaceae</taxon>
        <taxon>Streptomyces</taxon>
    </lineage>
</organism>
<keyword evidence="2" id="KW-1185">Reference proteome</keyword>
<dbReference type="Gene3D" id="3.40.710.10">
    <property type="entry name" value="DD-peptidase/beta-lactamase superfamily"/>
    <property type="match status" value="1"/>
</dbReference>
<dbReference type="InterPro" id="IPR001466">
    <property type="entry name" value="Beta-lactam-related"/>
</dbReference>
<dbReference type="PANTHER" id="PTHR46825">
    <property type="entry name" value="D-ALANYL-D-ALANINE-CARBOXYPEPTIDASE/ENDOPEPTIDASE AMPH"/>
    <property type="match status" value="1"/>
</dbReference>